<dbReference type="KEGG" id="amr:AM1_3635"/>
<accession>B0C3C6</accession>
<dbReference type="AlphaFoldDB" id="B0C3C6"/>
<evidence type="ECO:0000313" key="1">
    <source>
        <dbReference type="EMBL" id="ABW28625.1"/>
    </source>
</evidence>
<dbReference type="EMBL" id="CP000828">
    <property type="protein sequence ID" value="ABW28625.1"/>
    <property type="molecule type" value="Genomic_DNA"/>
</dbReference>
<protein>
    <submittedName>
        <fullName evidence="1">Uncharacterized protein</fullName>
    </submittedName>
</protein>
<proteinExistence type="predicted"/>
<sequence>MMLTDPVGLPAPCRSQILTGKEGYSEKALVVLPRLVKY</sequence>
<evidence type="ECO:0000313" key="2">
    <source>
        <dbReference type="Proteomes" id="UP000000268"/>
    </source>
</evidence>
<dbReference type="HOGENOM" id="CLU_3323234_0_0_3"/>
<reference evidence="1 2" key="1">
    <citation type="journal article" date="2008" name="Proc. Natl. Acad. Sci. U.S.A.">
        <title>Niche adaptation and genome expansion in the chlorophyll d-producing cyanobacterium Acaryochloris marina.</title>
        <authorList>
            <person name="Swingley W.D."/>
            <person name="Chen M."/>
            <person name="Cheung P.C."/>
            <person name="Conrad A.L."/>
            <person name="Dejesa L.C."/>
            <person name="Hao J."/>
            <person name="Honchak B.M."/>
            <person name="Karbach L.E."/>
            <person name="Kurdoglu A."/>
            <person name="Lahiri S."/>
            <person name="Mastrian S.D."/>
            <person name="Miyashita H."/>
            <person name="Page L."/>
            <person name="Ramakrishna P."/>
            <person name="Satoh S."/>
            <person name="Sattley W.M."/>
            <person name="Shimada Y."/>
            <person name="Taylor H.L."/>
            <person name="Tomo T."/>
            <person name="Tsuchiya T."/>
            <person name="Wang Z.T."/>
            <person name="Raymond J."/>
            <person name="Mimuro M."/>
            <person name="Blankenship R.E."/>
            <person name="Touchman J.W."/>
        </authorList>
    </citation>
    <scope>NUCLEOTIDE SEQUENCE [LARGE SCALE GENOMIC DNA]</scope>
    <source>
        <strain evidence="2">MBIC 11017</strain>
    </source>
</reference>
<keyword evidence="2" id="KW-1185">Reference proteome</keyword>
<name>B0C3C6_ACAM1</name>
<organism evidence="1 2">
    <name type="scientific">Acaryochloris marina (strain MBIC 11017)</name>
    <dbReference type="NCBI Taxonomy" id="329726"/>
    <lineage>
        <taxon>Bacteria</taxon>
        <taxon>Bacillati</taxon>
        <taxon>Cyanobacteriota</taxon>
        <taxon>Cyanophyceae</taxon>
        <taxon>Acaryochloridales</taxon>
        <taxon>Acaryochloridaceae</taxon>
        <taxon>Acaryochloris</taxon>
    </lineage>
</organism>
<gene>
    <name evidence="1" type="ordered locus">AM1_3635</name>
</gene>
<dbReference type="STRING" id="329726.AM1_3635"/>
<dbReference type="Proteomes" id="UP000000268">
    <property type="component" value="Chromosome"/>
</dbReference>